<proteinExistence type="inferred from homology"/>
<keyword evidence="1 7" id="KW-0806">Transcription termination</keyword>
<dbReference type="FunFam" id="3.30.300.20:FF:000005">
    <property type="entry name" value="Transcription termination/antitermination protein NusA"/>
    <property type="match status" value="1"/>
</dbReference>
<evidence type="ECO:0000256" key="6">
    <source>
        <dbReference type="ARBA" id="ARBA00023163"/>
    </source>
</evidence>
<evidence type="ECO:0000256" key="1">
    <source>
        <dbReference type="ARBA" id="ARBA00022472"/>
    </source>
</evidence>
<dbReference type="RefSeq" id="WP_184452319.1">
    <property type="nucleotide sequence ID" value="NZ_JACHMK010000001.1"/>
</dbReference>
<dbReference type="InterPro" id="IPR058582">
    <property type="entry name" value="KH_NusA_2nd"/>
</dbReference>
<gene>
    <name evidence="7" type="primary">nusA</name>
    <name evidence="10" type="ORF">HD592_000962</name>
</gene>
<evidence type="ECO:0000313" key="10">
    <source>
        <dbReference type="EMBL" id="MBB6334397.1"/>
    </source>
</evidence>
<dbReference type="InterPro" id="IPR030842">
    <property type="entry name" value="TF_NusA_bacterial"/>
</dbReference>
<dbReference type="Gene3D" id="3.30.300.20">
    <property type="match status" value="2"/>
</dbReference>
<dbReference type="GO" id="GO:0005829">
    <property type="term" value="C:cytosol"/>
    <property type="evidence" value="ECO:0007669"/>
    <property type="project" value="TreeGrafter"/>
</dbReference>
<evidence type="ECO:0000256" key="2">
    <source>
        <dbReference type="ARBA" id="ARBA00022490"/>
    </source>
</evidence>
<dbReference type="AlphaFoldDB" id="A0A923E437"/>
<comment type="subunit">
    <text evidence="7">Monomer. Binds directly to the core enzyme of the DNA-dependent RNA polymerase and to nascent RNA.</text>
</comment>
<dbReference type="PANTHER" id="PTHR22648">
    <property type="entry name" value="TRANSCRIPTION TERMINATION FACTOR NUSA"/>
    <property type="match status" value="1"/>
</dbReference>
<reference evidence="10" key="1">
    <citation type="submission" date="2020-08" db="EMBL/GenBank/DDBJ databases">
        <title>Sequencing the genomes of 1000 actinobacteria strains.</title>
        <authorList>
            <person name="Klenk H.-P."/>
        </authorList>
    </citation>
    <scope>NUCLEOTIDE SEQUENCE</scope>
    <source>
        <strain evidence="10">DSM 10695</strain>
    </source>
</reference>
<feature type="region of interest" description="Disordered" evidence="8">
    <location>
        <begin position="321"/>
        <end position="353"/>
    </location>
</feature>
<dbReference type="SMART" id="SM00316">
    <property type="entry name" value="S1"/>
    <property type="match status" value="1"/>
</dbReference>
<dbReference type="InterPro" id="IPR013735">
    <property type="entry name" value="TF_NusA_N"/>
</dbReference>
<name>A0A923E437_9ACTO</name>
<dbReference type="HAMAP" id="MF_00945_B">
    <property type="entry name" value="NusA_B"/>
    <property type="match status" value="1"/>
</dbReference>
<dbReference type="Gene3D" id="3.30.1480.10">
    <property type="entry name" value="NusA, N-terminal domain"/>
    <property type="match status" value="1"/>
</dbReference>
<keyword evidence="6 7" id="KW-0804">Transcription</keyword>
<evidence type="ECO:0000256" key="5">
    <source>
        <dbReference type="ARBA" id="ARBA00023015"/>
    </source>
</evidence>
<evidence type="ECO:0000256" key="7">
    <source>
        <dbReference type="HAMAP-Rule" id="MF_00945"/>
    </source>
</evidence>
<dbReference type="InterPro" id="IPR025249">
    <property type="entry name" value="TF_NusA_KH_1st"/>
</dbReference>
<sequence>MEIDMTALRMVEQEKGVSLDRLVDAIEEALLKAYHNIPGAISRARIEIDKKTGRVTVMATDEDEDGNPIGEFDDTPKNFGRIAQATARSIIMQRLRDADDQKVLGDFANQKGRVVTGIVDQSRDGRVTIVKVGDDFEAVLPDSEKVPGEAYRHGDRIRAFVVNVERTEKGARITLSRTHPGLVAGLFEREVPEIQQGLVKIKAIARESGHRTKIAVAATREGINAKGACIGPMGARVRAVMTELGGEKIDIVDWSADPGRFVANALSPARVSRVVVHSVENKTATAIVPDFHLSLAIGKEGQNARLAARLTDFHIDIHSDTEEGEEGLVSRTSMADDVTSRSYSDPGDDEALD</sequence>
<dbReference type="FunFam" id="3.30.300.20:FF:000002">
    <property type="entry name" value="Transcription termination/antitermination protein NusA"/>
    <property type="match status" value="1"/>
</dbReference>
<keyword evidence="3 7" id="KW-0889">Transcription antitermination</keyword>
<evidence type="ECO:0000313" key="11">
    <source>
        <dbReference type="Proteomes" id="UP000617426"/>
    </source>
</evidence>
<dbReference type="SUPFAM" id="SSF50249">
    <property type="entry name" value="Nucleic acid-binding proteins"/>
    <property type="match status" value="1"/>
</dbReference>
<dbReference type="CDD" id="cd22529">
    <property type="entry name" value="KH-II_NusA_rpt2"/>
    <property type="match status" value="1"/>
</dbReference>
<dbReference type="GO" id="GO:0031564">
    <property type="term" value="P:transcription antitermination"/>
    <property type="evidence" value="ECO:0007669"/>
    <property type="project" value="UniProtKB-UniRule"/>
</dbReference>
<evidence type="ECO:0000256" key="8">
    <source>
        <dbReference type="SAM" id="MobiDB-lite"/>
    </source>
</evidence>
<dbReference type="PROSITE" id="PS50126">
    <property type="entry name" value="S1"/>
    <property type="match status" value="1"/>
</dbReference>
<dbReference type="InterPro" id="IPR009019">
    <property type="entry name" value="KH_sf_prok-type"/>
</dbReference>
<comment type="similarity">
    <text evidence="7">Belongs to the NusA family.</text>
</comment>
<dbReference type="NCBIfam" id="TIGR01953">
    <property type="entry name" value="NusA"/>
    <property type="match status" value="1"/>
</dbReference>
<dbReference type="InterPro" id="IPR012340">
    <property type="entry name" value="NA-bd_OB-fold"/>
</dbReference>
<keyword evidence="4 7" id="KW-0694">RNA-binding</keyword>
<dbReference type="Gene3D" id="2.40.50.140">
    <property type="entry name" value="Nucleic acid-binding proteins"/>
    <property type="match status" value="1"/>
</dbReference>
<evidence type="ECO:0000256" key="4">
    <source>
        <dbReference type="ARBA" id="ARBA00022884"/>
    </source>
</evidence>
<dbReference type="GO" id="GO:0006353">
    <property type="term" value="P:DNA-templated transcription termination"/>
    <property type="evidence" value="ECO:0007669"/>
    <property type="project" value="UniProtKB-UniRule"/>
</dbReference>
<dbReference type="SUPFAM" id="SSF54814">
    <property type="entry name" value="Prokaryotic type KH domain (KH-domain type II)"/>
    <property type="match status" value="2"/>
</dbReference>
<dbReference type="Pfam" id="PF26594">
    <property type="entry name" value="KH_NusA_2nd"/>
    <property type="match status" value="1"/>
</dbReference>
<dbReference type="Pfam" id="PF08529">
    <property type="entry name" value="NusA_N"/>
    <property type="match status" value="1"/>
</dbReference>
<protein>
    <recommendedName>
        <fullName evidence="7">Transcription termination/antitermination protein NusA</fullName>
    </recommendedName>
</protein>
<dbReference type="GO" id="GO:0003700">
    <property type="term" value="F:DNA-binding transcription factor activity"/>
    <property type="evidence" value="ECO:0007669"/>
    <property type="project" value="InterPro"/>
</dbReference>
<dbReference type="InterPro" id="IPR036555">
    <property type="entry name" value="NusA_N_sf"/>
</dbReference>
<keyword evidence="2 7" id="KW-0963">Cytoplasm</keyword>
<feature type="domain" description="S1 motif" evidence="9">
    <location>
        <begin position="112"/>
        <end position="178"/>
    </location>
</feature>
<dbReference type="InterPro" id="IPR003029">
    <property type="entry name" value="S1_domain"/>
</dbReference>
<comment type="subcellular location">
    <subcellularLocation>
        <location evidence="7">Cytoplasm</location>
    </subcellularLocation>
</comment>
<comment type="caution">
    <text evidence="10">The sequence shown here is derived from an EMBL/GenBank/DDBJ whole genome shotgun (WGS) entry which is preliminary data.</text>
</comment>
<accession>A0A923E437</accession>
<keyword evidence="11" id="KW-1185">Reference proteome</keyword>
<dbReference type="InterPro" id="IPR015946">
    <property type="entry name" value="KH_dom-like_a/b"/>
</dbReference>
<evidence type="ECO:0000256" key="3">
    <source>
        <dbReference type="ARBA" id="ARBA00022814"/>
    </source>
</evidence>
<dbReference type="SUPFAM" id="SSF69705">
    <property type="entry name" value="Transcription factor NusA, N-terminal domain"/>
    <property type="match status" value="1"/>
</dbReference>
<dbReference type="Proteomes" id="UP000617426">
    <property type="component" value="Unassembled WGS sequence"/>
</dbReference>
<dbReference type="Pfam" id="PF13184">
    <property type="entry name" value="KH_NusA_1st"/>
    <property type="match status" value="1"/>
</dbReference>
<keyword evidence="5 7" id="KW-0805">Transcription regulation</keyword>
<comment type="function">
    <text evidence="7">Participates in both transcription termination and antitermination.</text>
</comment>
<dbReference type="CDD" id="cd04455">
    <property type="entry name" value="S1_NusA"/>
    <property type="match status" value="1"/>
</dbReference>
<dbReference type="GO" id="GO:0003723">
    <property type="term" value="F:RNA binding"/>
    <property type="evidence" value="ECO:0007669"/>
    <property type="project" value="UniProtKB-UniRule"/>
</dbReference>
<dbReference type="PANTHER" id="PTHR22648:SF0">
    <property type="entry name" value="TRANSCRIPTION TERMINATION_ANTITERMINATION PROTEIN NUSA"/>
    <property type="match status" value="1"/>
</dbReference>
<evidence type="ECO:0000259" key="9">
    <source>
        <dbReference type="PROSITE" id="PS50126"/>
    </source>
</evidence>
<dbReference type="InterPro" id="IPR010213">
    <property type="entry name" value="TF_NusA"/>
</dbReference>
<dbReference type="CDD" id="cd02134">
    <property type="entry name" value="KH-II_NusA_rpt1"/>
    <property type="match status" value="1"/>
</dbReference>
<dbReference type="EMBL" id="JACHMK010000001">
    <property type="protein sequence ID" value="MBB6334397.1"/>
    <property type="molecule type" value="Genomic_DNA"/>
</dbReference>
<organism evidence="10 11">
    <name type="scientific">Schaalia hyovaginalis</name>
    <dbReference type="NCBI Taxonomy" id="29316"/>
    <lineage>
        <taxon>Bacteria</taxon>
        <taxon>Bacillati</taxon>
        <taxon>Actinomycetota</taxon>
        <taxon>Actinomycetes</taxon>
        <taxon>Actinomycetales</taxon>
        <taxon>Actinomycetaceae</taxon>
        <taxon>Schaalia</taxon>
    </lineage>
</organism>